<evidence type="ECO:0000259" key="7">
    <source>
        <dbReference type="Pfam" id="PF02770"/>
    </source>
</evidence>
<evidence type="ECO:0000256" key="2">
    <source>
        <dbReference type="ARBA" id="ARBA00009347"/>
    </source>
</evidence>
<dbReference type="OrthoDB" id="7801364at2"/>
<dbReference type="Gene3D" id="1.10.540.10">
    <property type="entry name" value="Acyl-CoA dehydrogenase/oxidase, N-terminal domain"/>
    <property type="match status" value="1"/>
</dbReference>
<gene>
    <name evidence="9" type="ORF">BG454_07475</name>
</gene>
<dbReference type="InterPro" id="IPR009075">
    <property type="entry name" value="AcylCo_DH/oxidase_C"/>
</dbReference>
<reference evidence="9 10" key="1">
    <citation type="submission" date="2017-11" db="EMBL/GenBank/DDBJ databases">
        <title>Revised Sequence and Annotation of the Rhodobaca barguzinensis strain alga05 Genome.</title>
        <authorList>
            <person name="Kopejtka K."/>
            <person name="Tomasch J.M."/>
            <person name="Bunk B."/>
            <person name="Koblizek M."/>
        </authorList>
    </citation>
    <scope>NUCLEOTIDE SEQUENCE [LARGE SCALE GENOMIC DNA]</scope>
    <source>
        <strain evidence="10">alga05</strain>
    </source>
</reference>
<dbReference type="AlphaFoldDB" id="A0A2K8K8B2"/>
<dbReference type="Gene3D" id="1.20.140.10">
    <property type="entry name" value="Butyryl-CoA Dehydrogenase, subunit A, domain 3"/>
    <property type="match status" value="1"/>
</dbReference>
<dbReference type="SUPFAM" id="SSF56645">
    <property type="entry name" value="Acyl-CoA dehydrogenase NM domain-like"/>
    <property type="match status" value="1"/>
</dbReference>
<dbReference type="GO" id="GO:0003995">
    <property type="term" value="F:acyl-CoA dehydrogenase activity"/>
    <property type="evidence" value="ECO:0007669"/>
    <property type="project" value="InterPro"/>
</dbReference>
<evidence type="ECO:0000259" key="6">
    <source>
        <dbReference type="Pfam" id="PF00441"/>
    </source>
</evidence>
<dbReference type="Proteomes" id="UP000228948">
    <property type="component" value="Chromosome"/>
</dbReference>
<feature type="domain" description="Acyl-CoA dehydrogenase/oxidase C-terminal" evidence="6">
    <location>
        <begin position="262"/>
        <end position="418"/>
    </location>
</feature>
<dbReference type="Pfam" id="PF00441">
    <property type="entry name" value="Acyl-CoA_dh_1"/>
    <property type="match status" value="1"/>
</dbReference>
<dbReference type="KEGG" id="rbg:BG454_07475"/>
<organism evidence="9 10">
    <name type="scientific">Roseinatronobacter bogoriensis subsp. barguzinensis</name>
    <dbReference type="NCBI Taxonomy" id="441209"/>
    <lineage>
        <taxon>Bacteria</taxon>
        <taxon>Pseudomonadati</taxon>
        <taxon>Pseudomonadota</taxon>
        <taxon>Alphaproteobacteria</taxon>
        <taxon>Rhodobacterales</taxon>
        <taxon>Paracoccaceae</taxon>
        <taxon>Roseinatronobacter</taxon>
    </lineage>
</organism>
<name>A0A2K8K8B2_9RHOB</name>
<evidence type="ECO:0000256" key="5">
    <source>
        <dbReference type="RuleBase" id="RU362125"/>
    </source>
</evidence>
<dbReference type="RefSeq" id="WP_071480238.1">
    <property type="nucleotide sequence ID" value="NZ_CP024899.1"/>
</dbReference>
<dbReference type="InterPro" id="IPR013786">
    <property type="entry name" value="AcylCoA_DH/ox_N"/>
</dbReference>
<dbReference type="InterPro" id="IPR037069">
    <property type="entry name" value="AcylCoA_DH/ox_N_sf"/>
</dbReference>
<keyword evidence="5" id="KW-0560">Oxidoreductase</keyword>
<evidence type="ECO:0000256" key="3">
    <source>
        <dbReference type="ARBA" id="ARBA00022630"/>
    </source>
</evidence>
<dbReference type="GO" id="GO:0050660">
    <property type="term" value="F:flavin adenine dinucleotide binding"/>
    <property type="evidence" value="ECO:0007669"/>
    <property type="project" value="InterPro"/>
</dbReference>
<comment type="similarity">
    <text evidence="2 5">Belongs to the acyl-CoA dehydrogenase family.</text>
</comment>
<dbReference type="PANTHER" id="PTHR42803:SF1">
    <property type="entry name" value="BROAD-SPECIFICITY LINEAR ACYL-COA DEHYDROGENASE FADE5"/>
    <property type="match status" value="1"/>
</dbReference>
<feature type="domain" description="Acyl-CoA dehydrogenase/oxidase N-terminal" evidence="8">
    <location>
        <begin position="30"/>
        <end position="145"/>
    </location>
</feature>
<proteinExistence type="inferred from homology"/>
<dbReference type="InterPro" id="IPR036250">
    <property type="entry name" value="AcylCo_DH-like_C"/>
</dbReference>
<keyword evidence="10" id="KW-1185">Reference proteome</keyword>
<dbReference type="PROSITE" id="PS00072">
    <property type="entry name" value="ACYL_COA_DH_1"/>
    <property type="match status" value="1"/>
</dbReference>
<comment type="cofactor">
    <cofactor evidence="1 5">
        <name>FAD</name>
        <dbReference type="ChEBI" id="CHEBI:57692"/>
    </cofactor>
</comment>
<dbReference type="InterPro" id="IPR046373">
    <property type="entry name" value="Acyl-CoA_Oxase/DH_mid-dom_sf"/>
</dbReference>
<dbReference type="Pfam" id="PF02771">
    <property type="entry name" value="Acyl-CoA_dh_N"/>
    <property type="match status" value="1"/>
</dbReference>
<evidence type="ECO:0000313" key="10">
    <source>
        <dbReference type="Proteomes" id="UP000228948"/>
    </source>
</evidence>
<evidence type="ECO:0000256" key="1">
    <source>
        <dbReference type="ARBA" id="ARBA00001974"/>
    </source>
</evidence>
<feature type="domain" description="Acyl-CoA oxidase/dehydrogenase middle" evidence="7">
    <location>
        <begin position="151"/>
        <end position="253"/>
    </location>
</feature>
<evidence type="ECO:0000256" key="4">
    <source>
        <dbReference type="ARBA" id="ARBA00022827"/>
    </source>
</evidence>
<dbReference type="SUPFAM" id="SSF47203">
    <property type="entry name" value="Acyl-CoA dehydrogenase C-terminal domain-like"/>
    <property type="match status" value="1"/>
</dbReference>
<dbReference type="InterPro" id="IPR006091">
    <property type="entry name" value="Acyl-CoA_Oxase/DH_mid-dom"/>
</dbReference>
<dbReference type="EMBL" id="CP024899">
    <property type="protein sequence ID" value="ATX65684.1"/>
    <property type="molecule type" value="Genomic_DNA"/>
</dbReference>
<sequence length="529" mass="56199">MSVLDDSLWSIEFAGAARIPGWDGELAREVLEHFSAFATDRIAPLNPMGDLQGCALVKGRVQLPDGFVAAYQHLAAGGWQGLSAPEEFGGQGLGPVIQALVSEVFSGACHSLQMVTGLVPGAIRLLRHVATPEQQARLIPPLASGAWLATMCLTEAGAGSDLSAIRTRATEGPQGWTISGEKIFISGGDQDASENILHLVLARTGPEGTRGLSLFACLAELSDGRRNGVRVERLEHKMGLHASPTCHMVFEDCAAELIGAPGQGLAAMFLLMNHARLDVALQGVAHAARAHAVARAYAGERQQGRLPDGGAAMLSQHADVHRMLDDMDRRTLAARALAHTALVALEAGDDALADFMTPMAKVAGSEAGMRVTETAMQVLGGYGYLHEYGLEQAYRDARICAIYEGANGIHALTLAKRGLGHAGGAQAAAFAYYIEQIAQQHADRSLSLALKNWKTLGEKVCAAPEENAHLFMQSSIALAELAFWHRVATECPDNHRLQALAPVAQRRVANIVESCLQFVDTGNVPELAV</sequence>
<protein>
    <submittedName>
        <fullName evidence="9">Acyl-CoA dehydrogenase</fullName>
    </submittedName>
</protein>
<dbReference type="InterPro" id="IPR009100">
    <property type="entry name" value="AcylCoA_DH/oxidase_NM_dom_sf"/>
</dbReference>
<dbReference type="Gene3D" id="2.40.110.10">
    <property type="entry name" value="Butyryl-CoA Dehydrogenase, subunit A, domain 2"/>
    <property type="match status" value="1"/>
</dbReference>
<dbReference type="InterPro" id="IPR052166">
    <property type="entry name" value="Diverse_Acyl-CoA_DH"/>
</dbReference>
<accession>A0A2K8K8B2</accession>
<evidence type="ECO:0000313" key="9">
    <source>
        <dbReference type="EMBL" id="ATX65684.1"/>
    </source>
</evidence>
<keyword evidence="4 5" id="KW-0274">FAD</keyword>
<dbReference type="InterPro" id="IPR006089">
    <property type="entry name" value="Acyl-CoA_DH_CS"/>
</dbReference>
<keyword evidence="3 5" id="KW-0285">Flavoprotein</keyword>
<evidence type="ECO:0000259" key="8">
    <source>
        <dbReference type="Pfam" id="PF02771"/>
    </source>
</evidence>
<dbReference type="STRING" id="441209.GCA_001870665_01272"/>
<dbReference type="PANTHER" id="PTHR42803">
    <property type="entry name" value="ACYL-COA DEHYDROGENASE"/>
    <property type="match status" value="1"/>
</dbReference>
<dbReference type="Pfam" id="PF02770">
    <property type="entry name" value="Acyl-CoA_dh_M"/>
    <property type="match status" value="1"/>
</dbReference>